<reference evidence="4 6" key="2">
    <citation type="submission" date="2019-03" db="EMBL/GenBank/DDBJ databases">
        <title>Genomics of glacier-inhabiting Cryobacterium strains.</title>
        <authorList>
            <person name="Liu Q."/>
            <person name="Xin Y.-H."/>
        </authorList>
    </citation>
    <scope>NUCLEOTIDE SEQUENCE [LARGE SCALE GENOMIC DNA]</scope>
    <source>
        <strain evidence="4 6">Hh8</strain>
    </source>
</reference>
<dbReference type="Gene3D" id="2.40.370.10">
    <property type="entry name" value="AttH-like domain"/>
    <property type="match status" value="1"/>
</dbReference>
<dbReference type="InterPro" id="IPR023374">
    <property type="entry name" value="AttH-like_dom_sf"/>
</dbReference>
<evidence type="ECO:0000313" key="4">
    <source>
        <dbReference type="EMBL" id="TFB78451.1"/>
    </source>
</evidence>
<accession>A0A4R8V5V3</accession>
<dbReference type="EMBL" id="SOFD01000016">
    <property type="protein sequence ID" value="TFB78451.1"/>
    <property type="molecule type" value="Genomic_DNA"/>
</dbReference>
<dbReference type="Proteomes" id="UP000199639">
    <property type="component" value="Unassembled WGS sequence"/>
</dbReference>
<dbReference type="InterPro" id="IPR056402">
    <property type="entry name" value="DA_N"/>
</dbReference>
<dbReference type="Proteomes" id="UP000298252">
    <property type="component" value="Unassembled WGS sequence"/>
</dbReference>
<dbReference type="SUPFAM" id="SSF159245">
    <property type="entry name" value="AttH-like"/>
    <property type="match status" value="1"/>
</dbReference>
<feature type="domain" description="Diels-Alderase N-terminal" evidence="1">
    <location>
        <begin position="43"/>
        <end position="202"/>
    </location>
</feature>
<organism evidence="3 5">
    <name type="scientific">Cryobacterium flavum</name>
    <dbReference type="NCBI Taxonomy" id="1424659"/>
    <lineage>
        <taxon>Bacteria</taxon>
        <taxon>Bacillati</taxon>
        <taxon>Actinomycetota</taxon>
        <taxon>Actinomycetes</taxon>
        <taxon>Micrococcales</taxon>
        <taxon>Microbacteriaceae</taxon>
        <taxon>Cryobacterium</taxon>
    </lineage>
</organism>
<gene>
    <name evidence="4" type="ORF">E3O21_06125</name>
    <name evidence="3" type="ORF">SAMN05216368_10321</name>
</gene>
<feature type="domain" description="AsqO/PenF-like C-terminal" evidence="2">
    <location>
        <begin position="210"/>
        <end position="272"/>
    </location>
</feature>
<dbReference type="Pfam" id="PF24137">
    <property type="entry name" value="DA_N"/>
    <property type="match status" value="1"/>
</dbReference>
<name>A0A4R8V5V3_9MICO</name>
<dbReference type="STRING" id="1424659.SAMN05216368_10321"/>
<dbReference type="EMBL" id="FNIB01000003">
    <property type="protein sequence ID" value="SDM94162.1"/>
    <property type="molecule type" value="Genomic_DNA"/>
</dbReference>
<keyword evidence="6" id="KW-1185">Reference proteome</keyword>
<proteinExistence type="predicted"/>
<evidence type="ECO:0000313" key="3">
    <source>
        <dbReference type="EMBL" id="SDM94162.1"/>
    </source>
</evidence>
<evidence type="ECO:0000259" key="2">
    <source>
        <dbReference type="Pfam" id="PF25581"/>
    </source>
</evidence>
<sequence length="370" mass="41186">MTTTSAGQKRVRLAADPADFARLGLNPLSTAQFEDGLRTDPNRRGSYEWWYFDASLDDGAKLVVGFYTKNPATPGTRLAPFVNINLDLPDGRSFERTFAADPEQFSASTDGCDVRIGDHRFSGDLQTYRVSASVENVTVNVTLNGTVPAWRPATGYEMFACNGVEKTFAWFVAVPNGRVDAEYSVDGQVVKTTGVGYHDHNWGDAPLRELMHNWYWGRAQVGPYSLIAAHITAEKAYGYEPLTTLHLARDGVVVADDGTKVAVTTDRIGIDAPSGKPVADILTYDYRAGPDRFTIAFEREETLLRTRFIDVVPPAAKLLARLMRFDAAYLRFTGTLVLRRYLDDVLVEEYTETKALWELMYLGKTRLPVT</sequence>
<evidence type="ECO:0000313" key="5">
    <source>
        <dbReference type="Proteomes" id="UP000199639"/>
    </source>
</evidence>
<evidence type="ECO:0000259" key="1">
    <source>
        <dbReference type="Pfam" id="PF24137"/>
    </source>
</evidence>
<protein>
    <submittedName>
        <fullName evidence="4">Hydroxyneurosporene dehydrogenase</fullName>
    </submittedName>
    <submittedName>
        <fullName evidence="3">Hydroxyneurosporene synthase (CrtC)</fullName>
    </submittedName>
</protein>
<reference evidence="3 5" key="1">
    <citation type="submission" date="2016-10" db="EMBL/GenBank/DDBJ databases">
        <authorList>
            <person name="Varghese N."/>
            <person name="Submissions S."/>
        </authorList>
    </citation>
    <scope>NUCLEOTIDE SEQUENCE [LARGE SCALE GENOMIC DNA]</scope>
    <source>
        <strain evidence="3 5">CGMCC 1.11215</strain>
    </source>
</reference>
<dbReference type="CDD" id="cd22187">
    <property type="entry name" value="asqI-like"/>
    <property type="match status" value="1"/>
</dbReference>
<dbReference type="AlphaFoldDB" id="A0A4R8V5V3"/>
<dbReference type="RefSeq" id="WP_092339539.1">
    <property type="nucleotide sequence ID" value="NZ_FNIB01000003.1"/>
</dbReference>
<dbReference type="Pfam" id="PF25581">
    <property type="entry name" value="AsqO_C"/>
    <property type="match status" value="1"/>
</dbReference>
<evidence type="ECO:0000313" key="6">
    <source>
        <dbReference type="Proteomes" id="UP000298252"/>
    </source>
</evidence>
<dbReference type="InterPro" id="IPR057722">
    <property type="entry name" value="AsqO/PenF-like_C"/>
</dbReference>